<organism evidence="1 2">
    <name type="scientific">Paraburkholderia phenazinium</name>
    <dbReference type="NCBI Taxonomy" id="60549"/>
    <lineage>
        <taxon>Bacteria</taxon>
        <taxon>Pseudomonadati</taxon>
        <taxon>Pseudomonadota</taxon>
        <taxon>Betaproteobacteria</taxon>
        <taxon>Burkholderiales</taxon>
        <taxon>Burkholderiaceae</taxon>
        <taxon>Paraburkholderia</taxon>
    </lineage>
</organism>
<proteinExistence type="predicted"/>
<dbReference type="EMBL" id="FSRM01000001">
    <property type="protein sequence ID" value="SIN97077.1"/>
    <property type="molecule type" value="Genomic_DNA"/>
</dbReference>
<dbReference type="AlphaFoldDB" id="A0A1N6FP40"/>
<accession>A0A1N6FP40</accession>
<name>A0A1N6FP40_9BURK</name>
<gene>
    <name evidence="1" type="ORF">SAMN05444168_1743</name>
</gene>
<evidence type="ECO:0000313" key="2">
    <source>
        <dbReference type="Proteomes" id="UP000184693"/>
    </source>
</evidence>
<evidence type="ECO:0000313" key="1">
    <source>
        <dbReference type="EMBL" id="SIN97077.1"/>
    </source>
</evidence>
<dbReference type="RefSeq" id="WP_074263895.1">
    <property type="nucleotide sequence ID" value="NZ_FSRM01000001.1"/>
</dbReference>
<protein>
    <submittedName>
        <fullName evidence="1">Uncharacterized protein</fullName>
    </submittedName>
</protein>
<sequence length="111" mass="12379">MLKNTPHAKLQPKGAQKLMFLDQEIAHIASVMPASLAEGRGGPILSSRYWRTRLNKLLDAAHLTRSQLYALDRLLRQLDAFEAKHRRAEAANDPSALLNISTTCVPHPRTS</sequence>
<dbReference type="Proteomes" id="UP000184693">
    <property type="component" value="Unassembled WGS sequence"/>
</dbReference>
<reference evidence="1 2" key="1">
    <citation type="submission" date="2016-11" db="EMBL/GenBank/DDBJ databases">
        <authorList>
            <person name="Jaros S."/>
            <person name="Januszkiewicz K."/>
            <person name="Wedrychowicz H."/>
        </authorList>
    </citation>
    <scope>NUCLEOTIDE SEQUENCE [LARGE SCALE GENOMIC DNA]</scope>
    <source>
        <strain evidence="1 2">GAS86</strain>
    </source>
</reference>